<dbReference type="RefSeq" id="WP_109763112.1">
    <property type="nucleotide sequence ID" value="NZ_QGGU01000005.1"/>
</dbReference>
<sequence length="201" mass="22287">MRYVNAVIIAVVVTAALFFTMRALIESGDATIEDSPERRVLEFVEVERDQSVEKKQRKPKKPPKPEQPPPEMEQPQMEQTDMINADASMSFAANIAADNGLKNGMSLDASDGEYLPIVKVAPIYPRRALSRGIEGYVIVEFTVTPQGTVVSPEVVEAEPEGIFERAAMDAAKKFKYKPRMVDGKAVSVPGVQNQITFKMKR</sequence>
<dbReference type="InterPro" id="IPR037682">
    <property type="entry name" value="TonB_C"/>
</dbReference>
<evidence type="ECO:0000256" key="11">
    <source>
        <dbReference type="SAM" id="MobiDB-lite"/>
    </source>
</evidence>
<comment type="caution">
    <text evidence="13">The sequence shown here is derived from an EMBL/GenBank/DDBJ whole genome shotgun (WGS) entry which is preliminary data.</text>
</comment>
<dbReference type="PRINTS" id="PR01374">
    <property type="entry name" value="TONBPROTEIN"/>
</dbReference>
<keyword evidence="10" id="KW-0735">Signal-anchor</keyword>
<dbReference type="GO" id="GO:0005886">
    <property type="term" value="C:plasma membrane"/>
    <property type="evidence" value="ECO:0007669"/>
    <property type="project" value="UniProtKB-SubCell"/>
</dbReference>
<name>A0A316FUE8_9GAMM</name>
<keyword evidence="6" id="KW-0812">Transmembrane</keyword>
<dbReference type="PROSITE" id="PS52015">
    <property type="entry name" value="TONB_CTD"/>
    <property type="match status" value="1"/>
</dbReference>
<dbReference type="GO" id="GO:0031992">
    <property type="term" value="F:energy transducer activity"/>
    <property type="evidence" value="ECO:0007669"/>
    <property type="project" value="InterPro"/>
</dbReference>
<keyword evidence="14" id="KW-1185">Reference proteome</keyword>
<dbReference type="GO" id="GO:0055085">
    <property type="term" value="P:transmembrane transport"/>
    <property type="evidence" value="ECO:0007669"/>
    <property type="project" value="InterPro"/>
</dbReference>
<dbReference type="SUPFAM" id="SSF74653">
    <property type="entry name" value="TolA/TonB C-terminal domain"/>
    <property type="match status" value="1"/>
</dbReference>
<evidence type="ECO:0000256" key="10">
    <source>
        <dbReference type="RuleBase" id="RU362123"/>
    </source>
</evidence>
<evidence type="ECO:0000259" key="12">
    <source>
        <dbReference type="PROSITE" id="PS52015"/>
    </source>
</evidence>
<proteinExistence type="inferred from homology"/>
<feature type="region of interest" description="Disordered" evidence="11">
    <location>
        <begin position="49"/>
        <end position="77"/>
    </location>
</feature>
<dbReference type="InterPro" id="IPR003538">
    <property type="entry name" value="TonB"/>
</dbReference>
<gene>
    <name evidence="13" type="ORF">C8D97_10530</name>
</gene>
<dbReference type="Gene3D" id="3.30.1150.10">
    <property type="match status" value="1"/>
</dbReference>
<dbReference type="GO" id="GO:0015031">
    <property type="term" value="P:protein transport"/>
    <property type="evidence" value="ECO:0007669"/>
    <property type="project" value="UniProtKB-UniRule"/>
</dbReference>
<evidence type="ECO:0000256" key="4">
    <source>
        <dbReference type="ARBA" id="ARBA00022475"/>
    </source>
</evidence>
<feature type="domain" description="TonB C-terminal" evidence="12">
    <location>
        <begin position="109"/>
        <end position="201"/>
    </location>
</feature>
<dbReference type="PANTHER" id="PTHR33446">
    <property type="entry name" value="PROTEIN TONB-RELATED"/>
    <property type="match status" value="1"/>
</dbReference>
<dbReference type="PANTHER" id="PTHR33446:SF14">
    <property type="entry name" value="PROTEIN TONB"/>
    <property type="match status" value="1"/>
</dbReference>
<dbReference type="AlphaFoldDB" id="A0A316FUE8"/>
<organism evidence="13 14">
    <name type="scientific">Pleionea mediterranea</name>
    <dbReference type="NCBI Taxonomy" id="523701"/>
    <lineage>
        <taxon>Bacteria</taxon>
        <taxon>Pseudomonadati</taxon>
        <taxon>Pseudomonadota</taxon>
        <taxon>Gammaproteobacteria</taxon>
        <taxon>Oceanospirillales</taxon>
        <taxon>Pleioneaceae</taxon>
        <taxon>Pleionea</taxon>
    </lineage>
</organism>
<dbReference type="Proteomes" id="UP000245790">
    <property type="component" value="Unassembled WGS sequence"/>
</dbReference>
<dbReference type="GO" id="GO:0030288">
    <property type="term" value="C:outer membrane-bounded periplasmic space"/>
    <property type="evidence" value="ECO:0007669"/>
    <property type="project" value="InterPro"/>
</dbReference>
<keyword evidence="9" id="KW-0472">Membrane</keyword>
<accession>A0A316FUE8</accession>
<dbReference type="OrthoDB" id="1628901at2"/>
<keyword evidence="7 10" id="KW-0653">Protein transport</keyword>
<keyword evidence="3 10" id="KW-0813">Transport</keyword>
<evidence type="ECO:0000256" key="2">
    <source>
        <dbReference type="ARBA" id="ARBA00006555"/>
    </source>
</evidence>
<keyword evidence="8" id="KW-1133">Transmembrane helix</keyword>
<comment type="subcellular location">
    <subcellularLocation>
        <location evidence="1 10">Cell inner membrane</location>
        <topology evidence="1 10">Single-pass membrane protein</topology>
        <orientation evidence="1 10">Periplasmic side</orientation>
    </subcellularLocation>
</comment>
<evidence type="ECO:0000256" key="6">
    <source>
        <dbReference type="ARBA" id="ARBA00022692"/>
    </source>
</evidence>
<evidence type="ECO:0000313" key="14">
    <source>
        <dbReference type="Proteomes" id="UP000245790"/>
    </source>
</evidence>
<protein>
    <recommendedName>
        <fullName evidence="10">Protein TonB</fullName>
    </recommendedName>
</protein>
<keyword evidence="4 10" id="KW-1003">Cell membrane</keyword>
<evidence type="ECO:0000256" key="8">
    <source>
        <dbReference type="ARBA" id="ARBA00022989"/>
    </source>
</evidence>
<evidence type="ECO:0000256" key="3">
    <source>
        <dbReference type="ARBA" id="ARBA00022448"/>
    </source>
</evidence>
<dbReference type="InterPro" id="IPR051045">
    <property type="entry name" value="TonB-dependent_transducer"/>
</dbReference>
<reference evidence="13 14" key="1">
    <citation type="submission" date="2018-05" db="EMBL/GenBank/DDBJ databases">
        <title>Genomic Encyclopedia of Type Strains, Phase IV (KMG-IV): sequencing the most valuable type-strain genomes for metagenomic binning, comparative biology and taxonomic classification.</title>
        <authorList>
            <person name="Goeker M."/>
        </authorList>
    </citation>
    <scope>NUCLEOTIDE SEQUENCE [LARGE SCALE GENOMIC DNA]</scope>
    <source>
        <strain evidence="13 14">DSM 25350</strain>
    </source>
</reference>
<dbReference type="InterPro" id="IPR006260">
    <property type="entry name" value="TonB/TolA_C"/>
</dbReference>
<keyword evidence="5 10" id="KW-0997">Cell inner membrane</keyword>
<dbReference type="NCBIfam" id="TIGR01352">
    <property type="entry name" value="tonB_Cterm"/>
    <property type="match status" value="1"/>
</dbReference>
<dbReference type="GO" id="GO:0015891">
    <property type="term" value="P:siderophore transport"/>
    <property type="evidence" value="ECO:0007669"/>
    <property type="project" value="InterPro"/>
</dbReference>
<evidence type="ECO:0000313" key="13">
    <source>
        <dbReference type="EMBL" id="PWK51715.1"/>
    </source>
</evidence>
<comment type="function">
    <text evidence="10">Interacts with outer membrane receptor proteins that carry out high-affinity binding and energy dependent uptake into the periplasmic space of specific substrates. It could act to transduce energy from the cytoplasmic membrane to specific energy-requiring processes in the outer membrane, resulting in the release into the periplasm of ligands bound by these outer membrane proteins.</text>
</comment>
<evidence type="ECO:0000256" key="1">
    <source>
        <dbReference type="ARBA" id="ARBA00004383"/>
    </source>
</evidence>
<evidence type="ECO:0000256" key="9">
    <source>
        <dbReference type="ARBA" id="ARBA00023136"/>
    </source>
</evidence>
<dbReference type="EMBL" id="QGGU01000005">
    <property type="protein sequence ID" value="PWK51715.1"/>
    <property type="molecule type" value="Genomic_DNA"/>
</dbReference>
<dbReference type="Pfam" id="PF03544">
    <property type="entry name" value="TonB_C"/>
    <property type="match status" value="1"/>
</dbReference>
<evidence type="ECO:0000256" key="7">
    <source>
        <dbReference type="ARBA" id="ARBA00022927"/>
    </source>
</evidence>
<comment type="similarity">
    <text evidence="2 10">Belongs to the TonB family.</text>
</comment>
<evidence type="ECO:0000256" key="5">
    <source>
        <dbReference type="ARBA" id="ARBA00022519"/>
    </source>
</evidence>